<reference evidence="9" key="1">
    <citation type="submission" date="2015-11" db="EMBL/GenBank/DDBJ databases">
        <authorList>
            <consortium name="Cross-ministerial Strategic Innovation Promotion Program (SIP) consortium"/>
            <person name="Tomihama T."/>
            <person name="Ikenaga M."/>
            <person name="Sakai M."/>
            <person name="Okubo T."/>
            <person name="Ikeda S."/>
        </authorList>
    </citation>
    <scope>NUCLEOTIDE SEQUENCE [LARGE SCALE GENOMIC DNA]</scope>
    <source>
        <strain evidence="9">S58</strain>
    </source>
</reference>
<dbReference type="AlphaFoldDB" id="A0A100JPW6"/>
<reference evidence="9" key="3">
    <citation type="submission" date="2016-02" db="EMBL/GenBank/DDBJ databases">
        <title>Draft genome of pathogenic Streptomyces sp. in Japan.</title>
        <authorList>
            <person name="Tomihama T."/>
            <person name="Ikenaga M."/>
            <person name="Sakai M."/>
            <person name="Okubo T."/>
            <person name="Ikeda S."/>
        </authorList>
    </citation>
    <scope>NUCLEOTIDE SEQUENCE [LARGE SCALE GENOMIC DNA]</scope>
    <source>
        <strain evidence="9">S58</strain>
    </source>
</reference>
<feature type="transmembrane region" description="Helical" evidence="6">
    <location>
        <begin position="197"/>
        <end position="221"/>
    </location>
</feature>
<dbReference type="EMBL" id="BCMM01000017">
    <property type="protein sequence ID" value="GAQ63509.1"/>
    <property type="molecule type" value="Genomic_DNA"/>
</dbReference>
<keyword evidence="4 6" id="KW-1133">Transmembrane helix</keyword>
<feature type="transmembrane region" description="Helical" evidence="6">
    <location>
        <begin position="285"/>
        <end position="305"/>
    </location>
</feature>
<dbReference type="OrthoDB" id="3395085at2"/>
<evidence type="ECO:0000313" key="9">
    <source>
        <dbReference type="Proteomes" id="UP000067448"/>
    </source>
</evidence>
<feature type="transmembrane region" description="Helical" evidence="6">
    <location>
        <begin position="365"/>
        <end position="385"/>
    </location>
</feature>
<organism evidence="8 9">
    <name type="scientific">Streptomyces scabiei</name>
    <dbReference type="NCBI Taxonomy" id="1930"/>
    <lineage>
        <taxon>Bacteria</taxon>
        <taxon>Bacillati</taxon>
        <taxon>Actinomycetota</taxon>
        <taxon>Actinomycetes</taxon>
        <taxon>Kitasatosporales</taxon>
        <taxon>Streptomycetaceae</taxon>
        <taxon>Streptomyces</taxon>
    </lineage>
</organism>
<feature type="transmembrane region" description="Helical" evidence="6">
    <location>
        <begin position="732"/>
        <end position="755"/>
    </location>
</feature>
<evidence type="ECO:0000256" key="4">
    <source>
        <dbReference type="ARBA" id="ARBA00022989"/>
    </source>
</evidence>
<dbReference type="GO" id="GO:0005886">
    <property type="term" value="C:plasma membrane"/>
    <property type="evidence" value="ECO:0007669"/>
    <property type="project" value="UniProtKB-SubCell"/>
</dbReference>
<evidence type="ECO:0000256" key="5">
    <source>
        <dbReference type="ARBA" id="ARBA00023136"/>
    </source>
</evidence>
<keyword evidence="5 6" id="KW-0472">Membrane</keyword>
<feature type="transmembrane region" description="Helical" evidence="6">
    <location>
        <begin position="332"/>
        <end position="353"/>
    </location>
</feature>
<feature type="transmembrane region" description="Helical" evidence="6">
    <location>
        <begin position="416"/>
        <end position="437"/>
    </location>
</feature>
<dbReference type="InterPro" id="IPR003838">
    <property type="entry name" value="ABC3_permease_C"/>
</dbReference>
<comment type="caution">
    <text evidence="8">The sequence shown here is derived from an EMBL/GenBank/DDBJ whole genome shotgun (WGS) entry which is preliminary data.</text>
</comment>
<keyword evidence="2" id="KW-1003">Cell membrane</keyword>
<keyword evidence="3 6" id="KW-0812">Transmembrane</keyword>
<gene>
    <name evidence="8" type="ORF">SsS58_03891</name>
</gene>
<evidence type="ECO:0000256" key="6">
    <source>
        <dbReference type="SAM" id="Phobius"/>
    </source>
</evidence>
<dbReference type="Pfam" id="PF02687">
    <property type="entry name" value="FtsX"/>
    <property type="match status" value="1"/>
</dbReference>
<evidence type="ECO:0000256" key="2">
    <source>
        <dbReference type="ARBA" id="ARBA00022475"/>
    </source>
</evidence>
<feature type="transmembrane region" description="Helical" evidence="6">
    <location>
        <begin position="692"/>
        <end position="712"/>
    </location>
</feature>
<feature type="transmembrane region" description="Helical" evidence="6">
    <location>
        <begin position="242"/>
        <end position="265"/>
    </location>
</feature>
<dbReference type="RefSeq" id="WP_059081114.1">
    <property type="nucleotide sequence ID" value="NZ_BCMM01000017.1"/>
</dbReference>
<protein>
    <submittedName>
        <fullName evidence="8">FtsX-like permease family protein</fullName>
    </submittedName>
</protein>
<comment type="subcellular location">
    <subcellularLocation>
        <location evidence="1">Cell membrane</location>
        <topology evidence="1">Multi-pass membrane protein</topology>
    </subcellularLocation>
</comment>
<evidence type="ECO:0000313" key="8">
    <source>
        <dbReference type="EMBL" id="GAQ63509.1"/>
    </source>
</evidence>
<accession>A0A100JPW6</accession>
<evidence type="ECO:0000256" key="1">
    <source>
        <dbReference type="ARBA" id="ARBA00004651"/>
    </source>
</evidence>
<proteinExistence type="predicted"/>
<reference evidence="8 9" key="2">
    <citation type="journal article" date="2016" name="Genome Announc.">
        <title>Draft Genome Sequences of Streptomyces scabiei S58, Streptomyces turgidiscabies T45, and Streptomyces acidiscabies a10, the Pathogens of Potato Common Scab, Isolated in Japan.</title>
        <authorList>
            <person name="Tomihama T."/>
            <person name="Nishi Y."/>
            <person name="Sakai M."/>
            <person name="Ikenaga M."/>
            <person name="Okubo T."/>
            <person name="Ikeda S."/>
        </authorList>
    </citation>
    <scope>NUCLEOTIDE SEQUENCE [LARGE SCALE GENOMIC DNA]</scope>
    <source>
        <strain evidence="8 9">S58</strain>
    </source>
</reference>
<dbReference type="PROSITE" id="PS51257">
    <property type="entry name" value="PROKAR_LIPOPROTEIN"/>
    <property type="match status" value="1"/>
</dbReference>
<feature type="transmembrane region" description="Helical" evidence="6">
    <location>
        <begin position="21"/>
        <end position="46"/>
    </location>
</feature>
<evidence type="ECO:0000256" key="3">
    <source>
        <dbReference type="ARBA" id="ARBA00022692"/>
    </source>
</evidence>
<sequence>MRELLLGLRLLMGAGRGSRVCFLLMVAGSAIGVSCLAMVLTIPGILAAQDGRKAAREPDCVTDPYRFACVVPAGGSSQLTRTDPYAGEPLTRVFLDRGEKPVEPPPGLPELPGPGELFVSPRLSEILRWEPGLAQLLPGEQRGVIGAEGLAHPDELYAYVGVTRDELEGGGDPVGFFGSEFAGSPTVDPSTLDIVRFTLAGVVLLPLAVFLSVCARLSAAARTRRLAALRLLGLSRKGTQRVNAAETVAAASLGAVLGLGIYEVANQLVSRVGVPGFKWYPSDGSLSLSTALVCLLGCPTLAWFVGRASARKAAENPLAVRRSAVERAPGKWGLLPLVPGLGIVIGYCVAGATDNAPRETGLSSILMPLAVVLVGIGLVMLLPVFSRTLAQKVARATRSVSLGLAMRRNEVEAGGALRVATGLVILVFAASLVQGVLIELDQVSKNTLPVQEYTIPLNGVTDEKQRALQRVKGVRAHAVVMGSRDIGDIDHMMPTIRAVVATCDQLRGILTRVDSCVDDRPARLWDPGQLYAEESKPGATFLFDSRGEGRRRAMKVEVPREKVRFSGYPGWPIFNSGDVLIPPSVLPEGFRPDKATLTLLSSSAPDTVRQVLDGIGGVDPTTEVGTPGVVVTSLQQITVVKSLLGIGMVLGLIIGVAAYLVAATDRAVERKPQVTALSLLGARPRTLRAVQVAQVVVPLAVGLALAVVLGKLAESSYLVTGGGAVYWDGEGIPLLLACAVGAVAVAAAGALPLVGRRIDPELIRRD</sequence>
<feature type="transmembrane region" description="Helical" evidence="6">
    <location>
        <begin position="643"/>
        <end position="662"/>
    </location>
</feature>
<name>A0A100JPW6_STRSC</name>
<dbReference type="Proteomes" id="UP000067448">
    <property type="component" value="Unassembled WGS sequence"/>
</dbReference>
<evidence type="ECO:0000259" key="7">
    <source>
        <dbReference type="Pfam" id="PF02687"/>
    </source>
</evidence>
<feature type="domain" description="ABC3 transporter permease C-terminal" evidence="7">
    <location>
        <begin position="199"/>
        <end position="303"/>
    </location>
</feature>